<dbReference type="EMBL" id="JAIZAY010000001">
    <property type="protein sequence ID" value="KAJ8048860.1"/>
    <property type="molecule type" value="Genomic_DNA"/>
</dbReference>
<sequence>MIFFTFSNVPSLPAHERFREQLRTSYKRLYSAVPPIPFTRDRLHCVERVFVEGGIEVFTSSWEPLNSYKCIFEKEHSKRLIITGEPGYGKSTLVLQLAYDWCERKDISIFKDVDILILLRLRQLRNVKSIYKAIKQFILPTDSSYTEHDIKQMLKKSSSVVVILEGFDEYPHKDKTRGYDVINIMTLHMFKKFEVIVTSRDLPKRMSKVFTNIRLTGFDDKTQDEYIRKAVSGNDFEAAKRIKERLQKNPVLGDLCQVPLFFVMYAHMGNENEEQQTFKTVTSFFHYMIECFHSHMRIKMEDRNVRKEYLYEERHHKLDQMAFNGLIKKKKQITWPKEEVNELLGTEFVDKYLRIGILVEEEFLGDVGKEDGSPSSEYKREVRFYHKIFCEWYAAHYLAKYAFGKKLGELRKDLCYMDPYDLQYLYRFACGLEHESGGNIIDYVMERGGSQFALLCILEQGGEIDNILRTVKDLCSNELEFDVEQSKLLQRSLIQLLGLASSHKVSFGTFLSCMQTFRGNGGTLRAQVKTEEQNAYGEVRRKFLSHHITYSIGMMQNFAN</sequence>
<dbReference type="Gene3D" id="3.40.50.300">
    <property type="entry name" value="P-loop containing nucleotide triphosphate hydrolases"/>
    <property type="match status" value="1"/>
</dbReference>
<gene>
    <name evidence="2" type="ORF">HOLleu_01337</name>
</gene>
<protein>
    <submittedName>
        <fullName evidence="2">Nucleotide-binding oligomerization domain-containing protein 2</fullName>
    </submittedName>
</protein>
<dbReference type="AlphaFoldDB" id="A0A9Q1CQB4"/>
<dbReference type="OrthoDB" id="427518at2759"/>
<name>A0A9Q1CQB4_HOLLE</name>
<keyword evidence="3" id="KW-1185">Reference proteome</keyword>
<dbReference type="SUPFAM" id="SSF52540">
    <property type="entry name" value="P-loop containing nucleoside triphosphate hydrolases"/>
    <property type="match status" value="1"/>
</dbReference>
<organism evidence="2 3">
    <name type="scientific">Holothuria leucospilota</name>
    <name type="common">Black long sea cucumber</name>
    <name type="synonym">Mertensiothuria leucospilota</name>
    <dbReference type="NCBI Taxonomy" id="206669"/>
    <lineage>
        <taxon>Eukaryota</taxon>
        <taxon>Metazoa</taxon>
        <taxon>Echinodermata</taxon>
        <taxon>Eleutherozoa</taxon>
        <taxon>Echinozoa</taxon>
        <taxon>Holothuroidea</taxon>
        <taxon>Aspidochirotacea</taxon>
        <taxon>Aspidochirotida</taxon>
        <taxon>Holothuriidae</taxon>
        <taxon>Holothuria</taxon>
    </lineage>
</organism>
<evidence type="ECO:0000313" key="3">
    <source>
        <dbReference type="Proteomes" id="UP001152320"/>
    </source>
</evidence>
<dbReference type="PANTHER" id="PTHR46312">
    <property type="entry name" value="NACHT DOMAIN-CONTAINING PROTEIN"/>
    <property type="match status" value="1"/>
</dbReference>
<dbReference type="InterPro" id="IPR007111">
    <property type="entry name" value="NACHT_NTPase"/>
</dbReference>
<evidence type="ECO:0000259" key="1">
    <source>
        <dbReference type="PROSITE" id="PS50837"/>
    </source>
</evidence>
<comment type="caution">
    <text evidence="2">The sequence shown here is derived from an EMBL/GenBank/DDBJ whole genome shotgun (WGS) entry which is preliminary data.</text>
</comment>
<dbReference type="InterPro" id="IPR027417">
    <property type="entry name" value="P-loop_NTPase"/>
</dbReference>
<proteinExistence type="predicted"/>
<dbReference type="Proteomes" id="UP001152320">
    <property type="component" value="Chromosome 1"/>
</dbReference>
<feature type="domain" description="NACHT" evidence="1">
    <location>
        <begin position="78"/>
        <end position="200"/>
    </location>
</feature>
<reference evidence="2" key="1">
    <citation type="submission" date="2021-10" db="EMBL/GenBank/DDBJ databases">
        <title>Tropical sea cucumber genome reveals ecological adaptation and Cuvierian tubules defense mechanism.</title>
        <authorList>
            <person name="Chen T."/>
        </authorList>
    </citation>
    <scope>NUCLEOTIDE SEQUENCE</scope>
    <source>
        <strain evidence="2">Nanhai2018</strain>
        <tissue evidence="2">Muscle</tissue>
    </source>
</reference>
<dbReference type="Pfam" id="PF05729">
    <property type="entry name" value="NACHT"/>
    <property type="match status" value="1"/>
</dbReference>
<accession>A0A9Q1CQB4</accession>
<dbReference type="PROSITE" id="PS50837">
    <property type="entry name" value="NACHT"/>
    <property type="match status" value="1"/>
</dbReference>
<dbReference type="PANTHER" id="PTHR46312:SF2">
    <property type="entry name" value="NUCLEOTIDE-BINDING OLIGOMERIZATION DOMAIN-CONTAINING PROTEIN 2-LIKE"/>
    <property type="match status" value="1"/>
</dbReference>
<evidence type="ECO:0000313" key="2">
    <source>
        <dbReference type="EMBL" id="KAJ8048860.1"/>
    </source>
</evidence>